<reference evidence="1" key="1">
    <citation type="submission" date="2018-05" db="EMBL/GenBank/DDBJ databases">
        <authorList>
            <person name="Lanie J.A."/>
            <person name="Ng W.-L."/>
            <person name="Kazmierczak K.M."/>
            <person name="Andrzejewski T.M."/>
            <person name="Davidsen T.M."/>
            <person name="Wayne K.J."/>
            <person name="Tettelin H."/>
            <person name="Glass J.I."/>
            <person name="Rusch D."/>
            <person name="Podicherti R."/>
            <person name="Tsui H.-C.T."/>
            <person name="Winkler M.E."/>
        </authorList>
    </citation>
    <scope>NUCLEOTIDE SEQUENCE</scope>
</reference>
<protein>
    <submittedName>
        <fullName evidence="1">Uncharacterized protein</fullName>
    </submittedName>
</protein>
<name>A0A382EUC3_9ZZZZ</name>
<dbReference type="EMBL" id="UINC01046405">
    <property type="protein sequence ID" value="SVB54376.1"/>
    <property type="molecule type" value="Genomic_DNA"/>
</dbReference>
<dbReference type="AlphaFoldDB" id="A0A382EUC3"/>
<gene>
    <name evidence="1" type="ORF">METZ01_LOCUS207230</name>
</gene>
<evidence type="ECO:0000313" key="1">
    <source>
        <dbReference type="EMBL" id="SVB54376.1"/>
    </source>
</evidence>
<organism evidence="1">
    <name type="scientific">marine metagenome</name>
    <dbReference type="NCBI Taxonomy" id="408172"/>
    <lineage>
        <taxon>unclassified sequences</taxon>
        <taxon>metagenomes</taxon>
        <taxon>ecological metagenomes</taxon>
    </lineage>
</organism>
<proteinExistence type="predicted"/>
<accession>A0A382EUC3</accession>
<sequence length="49" mass="5854">MGKNIFKFIENFKSIFKDEKFFYEEIKIIHQKGMATTRVTLGIVIEEKI</sequence>